<evidence type="ECO:0000313" key="2">
    <source>
        <dbReference type="EMBL" id="QSZ66726.1"/>
    </source>
</evidence>
<accession>A0A8A3S521</accession>
<dbReference type="Proteomes" id="UP001042704">
    <property type="component" value="Chromosome"/>
</dbReference>
<keyword evidence="1" id="KW-0812">Transmembrane</keyword>
<dbReference type="EMBL" id="CP036172">
    <property type="protein sequence ID" value="QSZ66726.1"/>
    <property type="molecule type" value="Genomic_DNA"/>
</dbReference>
<keyword evidence="1" id="KW-1133">Transmembrane helix</keyword>
<protein>
    <submittedName>
        <fullName evidence="2">Uncharacterized protein</fullName>
    </submittedName>
</protein>
<name>A0A8A3S521_9EURY</name>
<sequence length="172" mass="18423">MELLTANQAIMPGEARKKGAHMRELWYYLVIIGMMVCVSGCTSPVDNATLATTPAPTETLVSLTPRPAVSTDLPDFDYANVPVISPEEPDWMATNASYIARVALRDEAAREMYLGGGEVEGVLLSCHPTPLPSAGDGCAPALRIVNETAIVDFLVDEREGRVTTTVTGTREA</sequence>
<dbReference type="KEGG" id="maqe:RJ40_04065"/>
<keyword evidence="1" id="KW-0472">Membrane</keyword>
<feature type="transmembrane region" description="Helical" evidence="1">
    <location>
        <begin position="25"/>
        <end position="45"/>
    </location>
</feature>
<proteinExistence type="predicted"/>
<evidence type="ECO:0000313" key="3">
    <source>
        <dbReference type="Proteomes" id="UP001042704"/>
    </source>
</evidence>
<dbReference type="AlphaFoldDB" id="A0A8A3S521"/>
<dbReference type="GeneID" id="76423509"/>
<keyword evidence="3" id="KW-1185">Reference proteome</keyword>
<organism evidence="2 3">
    <name type="scientific">Methanofollis aquaemaris</name>
    <dbReference type="NCBI Taxonomy" id="126734"/>
    <lineage>
        <taxon>Archaea</taxon>
        <taxon>Methanobacteriati</taxon>
        <taxon>Methanobacteriota</taxon>
        <taxon>Stenosarchaea group</taxon>
        <taxon>Methanomicrobia</taxon>
        <taxon>Methanomicrobiales</taxon>
        <taxon>Methanomicrobiaceae</taxon>
        <taxon>Methanofollis</taxon>
    </lineage>
</organism>
<evidence type="ECO:0000256" key="1">
    <source>
        <dbReference type="SAM" id="Phobius"/>
    </source>
</evidence>
<gene>
    <name evidence="2" type="ORF">RJ40_04065</name>
</gene>
<reference evidence="2" key="2">
    <citation type="submission" date="2019-02" db="EMBL/GenBank/DDBJ databases">
        <authorList>
            <person name="Chen S.-C."/>
            <person name="Chien H.-H."/>
            <person name="Lai M.-C."/>
        </authorList>
    </citation>
    <scope>NUCLEOTIDE SEQUENCE</scope>
    <source>
        <strain evidence="2">N2F9704</strain>
    </source>
</reference>
<reference evidence="2" key="1">
    <citation type="journal article" date="2001" name="Int. J. Syst. Evol. Microbiol.">
        <title>Methanofollis aquaemaris sp. nov., a methanogen isolated from an aquaculture fish pond.</title>
        <authorList>
            <person name="Lai M.C."/>
            <person name="Chen S.C."/>
        </authorList>
    </citation>
    <scope>NUCLEOTIDE SEQUENCE</scope>
    <source>
        <strain evidence="2">N2F9704</strain>
    </source>
</reference>
<dbReference type="RefSeq" id="WP_265582091.1">
    <property type="nucleotide sequence ID" value="NZ_CP036172.1"/>
</dbReference>